<dbReference type="EMBL" id="JACVVK020000002">
    <property type="protein sequence ID" value="KAK7508123.1"/>
    <property type="molecule type" value="Genomic_DNA"/>
</dbReference>
<feature type="compositionally biased region" description="Polar residues" evidence="1">
    <location>
        <begin position="1"/>
        <end position="21"/>
    </location>
</feature>
<evidence type="ECO:0000256" key="1">
    <source>
        <dbReference type="SAM" id="MobiDB-lite"/>
    </source>
</evidence>
<feature type="region of interest" description="Disordered" evidence="1">
    <location>
        <begin position="36"/>
        <end position="59"/>
    </location>
</feature>
<comment type="caution">
    <text evidence="2">The sequence shown here is derived from an EMBL/GenBank/DDBJ whole genome shotgun (WGS) entry which is preliminary data.</text>
</comment>
<name>A0ABD0M9F8_9CAEN</name>
<sequence>MAAKLQNTQWSSYPATQTPGTNVHIKVEDRRYSIKSPGLDEVCPATTTGPPARQDKHGDHVKPAIPILLKWHQRTSYTHQLFHRLRHATKAANENKPAKRAEKQFHYHRPSTNHWEQGGKIGAKIGN</sequence>
<reference evidence="2 3" key="1">
    <citation type="journal article" date="2023" name="Sci. Data">
        <title>Genome assembly of the Korean intertidal mud-creeper Batillaria attramentaria.</title>
        <authorList>
            <person name="Patra A.K."/>
            <person name="Ho P.T."/>
            <person name="Jun S."/>
            <person name="Lee S.J."/>
            <person name="Kim Y."/>
            <person name="Won Y.J."/>
        </authorList>
    </citation>
    <scope>NUCLEOTIDE SEQUENCE [LARGE SCALE GENOMIC DNA]</scope>
    <source>
        <strain evidence="2">Wonlab-2016</strain>
    </source>
</reference>
<dbReference type="AlphaFoldDB" id="A0ABD0M9F8"/>
<evidence type="ECO:0000313" key="3">
    <source>
        <dbReference type="Proteomes" id="UP001519460"/>
    </source>
</evidence>
<feature type="region of interest" description="Disordered" evidence="1">
    <location>
        <begin position="1"/>
        <end position="24"/>
    </location>
</feature>
<accession>A0ABD0M9F8</accession>
<organism evidence="2 3">
    <name type="scientific">Batillaria attramentaria</name>
    <dbReference type="NCBI Taxonomy" id="370345"/>
    <lineage>
        <taxon>Eukaryota</taxon>
        <taxon>Metazoa</taxon>
        <taxon>Spiralia</taxon>
        <taxon>Lophotrochozoa</taxon>
        <taxon>Mollusca</taxon>
        <taxon>Gastropoda</taxon>
        <taxon>Caenogastropoda</taxon>
        <taxon>Sorbeoconcha</taxon>
        <taxon>Cerithioidea</taxon>
        <taxon>Batillariidae</taxon>
        <taxon>Batillaria</taxon>
    </lineage>
</organism>
<feature type="region of interest" description="Disordered" evidence="1">
    <location>
        <begin position="91"/>
        <end position="127"/>
    </location>
</feature>
<feature type="compositionally biased region" description="Basic and acidic residues" evidence="1">
    <location>
        <begin position="96"/>
        <end position="105"/>
    </location>
</feature>
<keyword evidence="3" id="KW-1185">Reference proteome</keyword>
<dbReference type="Proteomes" id="UP001519460">
    <property type="component" value="Unassembled WGS sequence"/>
</dbReference>
<protein>
    <submittedName>
        <fullName evidence="2">Uncharacterized protein</fullName>
    </submittedName>
</protein>
<evidence type="ECO:0000313" key="2">
    <source>
        <dbReference type="EMBL" id="KAK7508123.1"/>
    </source>
</evidence>
<proteinExistence type="predicted"/>
<gene>
    <name evidence="2" type="ORF">BaRGS_00000362</name>
</gene>